<protein>
    <submittedName>
        <fullName evidence="1">Uncharacterized protein</fullName>
    </submittedName>
</protein>
<dbReference type="EMBL" id="FLRE01000176">
    <property type="protein sequence ID" value="SBT44984.1"/>
    <property type="molecule type" value="Genomic_DNA"/>
</dbReference>
<accession>A0A1A8ZMD6</accession>
<evidence type="ECO:0000313" key="1">
    <source>
        <dbReference type="EMBL" id="SBT44984.1"/>
    </source>
</evidence>
<organism evidence="1 2">
    <name type="scientific">Plasmodium ovale wallikeri</name>
    <dbReference type="NCBI Taxonomy" id="864142"/>
    <lineage>
        <taxon>Eukaryota</taxon>
        <taxon>Sar</taxon>
        <taxon>Alveolata</taxon>
        <taxon>Apicomplexa</taxon>
        <taxon>Aconoidasida</taxon>
        <taxon>Haemosporida</taxon>
        <taxon>Plasmodiidae</taxon>
        <taxon>Plasmodium</taxon>
        <taxon>Plasmodium (Plasmodium)</taxon>
    </lineage>
</organism>
<name>A0A1A8ZMD6_PLAOA</name>
<dbReference type="Proteomes" id="UP000078550">
    <property type="component" value="Unassembled WGS sequence"/>
</dbReference>
<reference evidence="2" key="1">
    <citation type="submission" date="2016-05" db="EMBL/GenBank/DDBJ databases">
        <authorList>
            <person name="Naeem Raeece"/>
        </authorList>
    </citation>
    <scope>NUCLEOTIDE SEQUENCE [LARGE SCALE GENOMIC DNA]</scope>
</reference>
<proteinExistence type="predicted"/>
<sequence length="86" mass="9845">MPSCTYRSITKAIENTYGKPTESSTPIAALRKHSYSSSRSDRARGWENVASKGERFTYTHLVRAWRALDIYPLLRISPFFFAVLTN</sequence>
<evidence type="ECO:0000313" key="2">
    <source>
        <dbReference type="Proteomes" id="UP000078550"/>
    </source>
</evidence>
<dbReference type="AlphaFoldDB" id="A0A1A8ZMD6"/>
<gene>
    <name evidence="1" type="ORF">POVWA2_048930</name>
</gene>